<evidence type="ECO:0000313" key="1">
    <source>
        <dbReference type="EMBL" id="CAD8601703.1"/>
    </source>
</evidence>
<reference evidence="1" key="1">
    <citation type="submission" date="2021-01" db="EMBL/GenBank/DDBJ databases">
        <authorList>
            <person name="Corre E."/>
            <person name="Pelletier E."/>
            <person name="Niang G."/>
            <person name="Scheremetjew M."/>
            <person name="Finn R."/>
            <person name="Kale V."/>
            <person name="Holt S."/>
            <person name="Cochrane G."/>
            <person name="Meng A."/>
            <person name="Brown T."/>
            <person name="Cohen L."/>
        </authorList>
    </citation>
    <scope>NUCLEOTIDE SEQUENCE</scope>
    <source>
        <strain evidence="1">PLY182g</strain>
    </source>
</reference>
<dbReference type="AlphaFoldDB" id="A0A6T7E1G9"/>
<sequence length="186" mass="20559">METTEAGGEDEMGAQQRLEFERLFMRAIQPQLDQSPMMTTERSAFIVDLLRIWQSLSGPEKKALAGANGYRWIRQYVVKNMGDDTYELVYTSKSGGLPDGNVNDPILGAIASTSQTQFVCHLGRLFNDLLHLHVGTGHSKAVILHKAAQAKFGVSIPRWACTIFGKLCPGCNMATPRRFEVRGISA</sequence>
<dbReference type="EMBL" id="HBEY01010410">
    <property type="protein sequence ID" value="CAD8601703.1"/>
    <property type="molecule type" value="Transcribed_RNA"/>
</dbReference>
<name>A0A6T7E1G9_9EUKA</name>
<organism evidence="1">
    <name type="scientific">Coccolithus braarudii</name>
    <dbReference type="NCBI Taxonomy" id="221442"/>
    <lineage>
        <taxon>Eukaryota</taxon>
        <taxon>Haptista</taxon>
        <taxon>Haptophyta</taxon>
        <taxon>Prymnesiophyceae</taxon>
        <taxon>Coccolithales</taxon>
        <taxon>Coccolithaceae</taxon>
        <taxon>Coccolithus</taxon>
    </lineage>
</organism>
<accession>A0A6T7E1G9</accession>
<gene>
    <name evidence="1" type="ORF">CPEL01642_LOCUS5034</name>
    <name evidence="2" type="ORF">CPEL01642_LOCUS5035</name>
</gene>
<evidence type="ECO:0000313" key="2">
    <source>
        <dbReference type="EMBL" id="CAD8601704.1"/>
    </source>
</evidence>
<dbReference type="EMBL" id="HBEY01010411">
    <property type="protein sequence ID" value="CAD8601704.1"/>
    <property type="molecule type" value="Transcribed_RNA"/>
</dbReference>
<protein>
    <submittedName>
        <fullName evidence="1">Uncharacterized protein</fullName>
    </submittedName>
</protein>
<proteinExistence type="predicted"/>